<dbReference type="Gene3D" id="3.40.50.720">
    <property type="entry name" value="NAD(P)-binding Rossmann-like Domain"/>
    <property type="match status" value="1"/>
</dbReference>
<dbReference type="SUPFAM" id="SSF51735">
    <property type="entry name" value="NAD(P)-binding Rossmann-fold domains"/>
    <property type="match status" value="1"/>
</dbReference>
<dbReference type="STRING" id="857340.A0A086T8G4"/>
<accession>A0A086T8G4</accession>
<dbReference type="AlphaFoldDB" id="A0A086T8G4"/>
<protein>
    <submittedName>
        <fullName evidence="3">Putative oxidoreductase-like protein</fullName>
    </submittedName>
</protein>
<reference evidence="4" key="1">
    <citation type="journal article" date="2014" name="Genome Announc.">
        <title>Genome sequence and annotation of Acremonium chrysogenum, producer of the beta-lactam antibiotic cephalosporin C.</title>
        <authorList>
            <person name="Terfehr D."/>
            <person name="Dahlmann T.A."/>
            <person name="Specht T."/>
            <person name="Zadra I."/>
            <person name="Kuernsteiner H."/>
            <person name="Kueck U."/>
        </authorList>
    </citation>
    <scope>NUCLEOTIDE SEQUENCE [LARGE SCALE GENOMIC DNA]</scope>
    <source>
        <strain evidence="4">ATCC 11550 / CBS 779.69 / DSM 880 / IAM 14645 / JCM 23072 / IMI 49137</strain>
    </source>
</reference>
<name>A0A086T8G4_HAPC1</name>
<dbReference type="GO" id="GO:0016491">
    <property type="term" value="F:oxidoreductase activity"/>
    <property type="evidence" value="ECO:0007669"/>
    <property type="project" value="UniProtKB-KW"/>
</dbReference>
<keyword evidence="2" id="KW-0560">Oxidoreductase</keyword>
<organism evidence="3 4">
    <name type="scientific">Hapsidospora chrysogenum (strain ATCC 11550 / CBS 779.69 / DSM 880 / IAM 14645 / JCM 23072 / IMI 49137)</name>
    <name type="common">Acremonium chrysogenum</name>
    <dbReference type="NCBI Taxonomy" id="857340"/>
    <lineage>
        <taxon>Eukaryota</taxon>
        <taxon>Fungi</taxon>
        <taxon>Dikarya</taxon>
        <taxon>Ascomycota</taxon>
        <taxon>Pezizomycotina</taxon>
        <taxon>Sordariomycetes</taxon>
        <taxon>Hypocreomycetidae</taxon>
        <taxon>Hypocreales</taxon>
        <taxon>Bionectriaceae</taxon>
        <taxon>Hapsidospora</taxon>
    </lineage>
</organism>
<dbReference type="InterPro" id="IPR002347">
    <property type="entry name" value="SDR_fam"/>
</dbReference>
<dbReference type="PANTHER" id="PTHR24320:SF154">
    <property type="entry name" value="OXIDOREDUCTASE, SHORT-CHAIN DEHYDROGENASE_REDUCTASE FAMILY (AFU_ORTHOLOGUE AFUA_2G04560)"/>
    <property type="match status" value="1"/>
</dbReference>
<comment type="similarity">
    <text evidence="1">Belongs to the short-chain dehydrogenases/reductases (SDR) family.</text>
</comment>
<proteinExistence type="inferred from homology"/>
<evidence type="ECO:0000256" key="2">
    <source>
        <dbReference type="ARBA" id="ARBA00023002"/>
    </source>
</evidence>
<sequence length="305" mass="33121">MVIFRGFDTDRDIPDLSDKVIFLTGGTGGVGKTAIQHLAKHNPSRIYFTGRNHSAAEALISSCPDPTRLTFIPMDQTSLSSIRAAADRFLAEAHRLDILIANAGIMAVPPGLTEDGYEVQFGTNHVGNAALALRVLPLMLRTAERGADVRFVSVTSLGYAMSSGVELSGVKTTQEDMRLGTLGRYGQSKLANILFARELARRYPSITSVVVHPGVVSTSLVSGLGWWHRLLVYVTNPRLLTPEEGGVNTVWAATGRDVRDRLKDGGVALFEPVGKANAGRETCFDEEAMRKLWEWTEDEVGVKAP</sequence>
<dbReference type="InterPro" id="IPR036291">
    <property type="entry name" value="NAD(P)-bd_dom_sf"/>
</dbReference>
<dbReference type="OrthoDB" id="191139at2759"/>
<gene>
    <name evidence="3" type="ORF">ACRE_035190</name>
</gene>
<dbReference type="PANTHER" id="PTHR24320">
    <property type="entry name" value="RETINOL DEHYDROGENASE"/>
    <property type="match status" value="1"/>
</dbReference>
<evidence type="ECO:0000313" key="4">
    <source>
        <dbReference type="Proteomes" id="UP000029964"/>
    </source>
</evidence>
<dbReference type="Pfam" id="PF00106">
    <property type="entry name" value="adh_short"/>
    <property type="match status" value="1"/>
</dbReference>
<evidence type="ECO:0000256" key="1">
    <source>
        <dbReference type="ARBA" id="ARBA00006484"/>
    </source>
</evidence>
<dbReference type="HOGENOM" id="CLU_010194_44_6_1"/>
<dbReference type="Proteomes" id="UP000029964">
    <property type="component" value="Unassembled WGS sequence"/>
</dbReference>
<keyword evidence="4" id="KW-1185">Reference proteome</keyword>
<comment type="caution">
    <text evidence="3">The sequence shown here is derived from an EMBL/GenBank/DDBJ whole genome shotgun (WGS) entry which is preliminary data.</text>
</comment>
<evidence type="ECO:0000313" key="3">
    <source>
        <dbReference type="EMBL" id="KFH45646.1"/>
    </source>
</evidence>
<dbReference type="PRINTS" id="PR00081">
    <property type="entry name" value="GDHRDH"/>
</dbReference>
<dbReference type="EMBL" id="JPKY01000029">
    <property type="protein sequence ID" value="KFH45646.1"/>
    <property type="molecule type" value="Genomic_DNA"/>
</dbReference>